<accession>A0A6V7BH73</accession>
<name>A0A6V7BH73_9XANT</name>
<dbReference type="AlphaFoldDB" id="A0A6V7BH73"/>
<proteinExistence type="predicted"/>
<dbReference type="EMBL" id="CAJDKC010000001">
    <property type="protein sequence ID" value="CAD0301621.1"/>
    <property type="molecule type" value="Genomic_DNA"/>
</dbReference>
<sequence length="211" mass="22734">MAAGAAPSCCRSCPDPSRQLIVTSITLKCDVTHDIRKIRTRDAFRLRRSNFMQIRSRHLLESPTQQAIWPLAAHGGPPRSAHRVACFAHSCASSQDSWAGATCGPNRTAKRATGEGATRRTRPRATCVVRPQPPSLQPAKCGLRAVQAKVAGSVCFAPQTWQTLPSPIGRGVGGEGTEEAVCVDCQRRPAIRGQQSKDAFASQANIKHHHA</sequence>
<comment type="caution">
    <text evidence="1">The sequence shown here is derived from an EMBL/GenBank/DDBJ whole genome shotgun (WGS) entry which is preliminary data.</text>
</comment>
<reference evidence="1 2" key="1">
    <citation type="submission" date="2020-07" db="EMBL/GenBank/DDBJ databases">
        <authorList>
            <person name="Pothier F. J."/>
        </authorList>
    </citation>
    <scope>NUCLEOTIDE SEQUENCE [LARGE SCALE GENOMIC DNA]</scope>
    <source>
        <strain evidence="1 2">CFBP 7900</strain>
    </source>
</reference>
<evidence type="ECO:0000313" key="2">
    <source>
        <dbReference type="Proteomes" id="UP000587508"/>
    </source>
</evidence>
<evidence type="ECO:0000313" key="1">
    <source>
        <dbReference type="EMBL" id="CAD0301614.1"/>
    </source>
</evidence>
<organism evidence="1 2">
    <name type="scientific">Xanthomonas hortorum pv. carotae</name>
    <dbReference type="NCBI Taxonomy" id="487904"/>
    <lineage>
        <taxon>Bacteria</taxon>
        <taxon>Pseudomonadati</taxon>
        <taxon>Pseudomonadota</taxon>
        <taxon>Gammaproteobacteria</taxon>
        <taxon>Lysobacterales</taxon>
        <taxon>Lysobacteraceae</taxon>
        <taxon>Xanthomonas</taxon>
    </lineage>
</organism>
<gene>
    <name evidence="1" type="ORF">CFBP7900_01180</name>
</gene>
<dbReference type="Proteomes" id="UP000587508">
    <property type="component" value="Unassembled WGS sequence"/>
</dbReference>
<dbReference type="EMBL" id="CAJDKC010000001">
    <property type="protein sequence ID" value="CAD0301614.1"/>
    <property type="molecule type" value="Genomic_DNA"/>
</dbReference>
<protein>
    <submittedName>
        <fullName evidence="1">Uncharacterized protein</fullName>
    </submittedName>
</protein>